<dbReference type="InterPro" id="IPR027417">
    <property type="entry name" value="P-loop_NTPase"/>
</dbReference>
<dbReference type="GO" id="GO:0003724">
    <property type="term" value="F:RNA helicase activity"/>
    <property type="evidence" value="ECO:0007669"/>
    <property type="project" value="UniProtKB-EC"/>
</dbReference>
<evidence type="ECO:0000313" key="7">
    <source>
        <dbReference type="Proteomes" id="UP000436088"/>
    </source>
</evidence>
<comment type="caution">
    <text evidence="6">The sequence shown here is derived from an EMBL/GenBank/DDBJ whole genome shotgun (WGS) entry which is preliminary data.</text>
</comment>
<dbReference type="GO" id="GO:0005524">
    <property type="term" value="F:ATP binding"/>
    <property type="evidence" value="ECO:0007669"/>
    <property type="project" value="UniProtKB-KW"/>
</dbReference>
<protein>
    <recommendedName>
        <fullName evidence="1">RNA helicase</fullName>
        <ecNumber evidence="1">3.6.4.13</ecNumber>
    </recommendedName>
</protein>
<evidence type="ECO:0000256" key="4">
    <source>
        <dbReference type="ARBA" id="ARBA00047984"/>
    </source>
</evidence>
<keyword evidence="3" id="KW-0067">ATP-binding</keyword>
<dbReference type="EC" id="3.6.4.13" evidence="1"/>
<dbReference type="Gene3D" id="3.40.50.300">
    <property type="entry name" value="P-loop containing nucleotide triphosphate hydrolases"/>
    <property type="match status" value="1"/>
</dbReference>
<keyword evidence="2" id="KW-0547">Nucleotide-binding</keyword>
<dbReference type="Proteomes" id="UP000436088">
    <property type="component" value="Unassembled WGS sequence"/>
</dbReference>
<dbReference type="Gene3D" id="1.20.120.1080">
    <property type="match status" value="1"/>
</dbReference>
<organism evidence="6 7">
    <name type="scientific">Hibiscus syriacus</name>
    <name type="common">Rose of Sharon</name>
    <dbReference type="NCBI Taxonomy" id="106335"/>
    <lineage>
        <taxon>Eukaryota</taxon>
        <taxon>Viridiplantae</taxon>
        <taxon>Streptophyta</taxon>
        <taxon>Embryophyta</taxon>
        <taxon>Tracheophyta</taxon>
        <taxon>Spermatophyta</taxon>
        <taxon>Magnoliopsida</taxon>
        <taxon>eudicotyledons</taxon>
        <taxon>Gunneridae</taxon>
        <taxon>Pentapetalae</taxon>
        <taxon>rosids</taxon>
        <taxon>malvids</taxon>
        <taxon>Malvales</taxon>
        <taxon>Malvaceae</taxon>
        <taxon>Malvoideae</taxon>
        <taxon>Hibiscus</taxon>
    </lineage>
</organism>
<proteinExistence type="predicted"/>
<dbReference type="InterPro" id="IPR048333">
    <property type="entry name" value="HA2_WH"/>
</dbReference>
<evidence type="ECO:0000259" key="5">
    <source>
        <dbReference type="SMART" id="SM00847"/>
    </source>
</evidence>
<dbReference type="Pfam" id="PF04408">
    <property type="entry name" value="WHD_HA2"/>
    <property type="match status" value="1"/>
</dbReference>
<evidence type="ECO:0000256" key="2">
    <source>
        <dbReference type="ARBA" id="ARBA00022741"/>
    </source>
</evidence>
<evidence type="ECO:0000313" key="6">
    <source>
        <dbReference type="EMBL" id="KAE8719583.1"/>
    </source>
</evidence>
<evidence type="ECO:0000256" key="3">
    <source>
        <dbReference type="ARBA" id="ARBA00022840"/>
    </source>
</evidence>
<dbReference type="AlphaFoldDB" id="A0A6A3BSF0"/>
<reference evidence="6" key="1">
    <citation type="submission" date="2019-09" db="EMBL/GenBank/DDBJ databases">
        <title>Draft genome information of white flower Hibiscus syriacus.</title>
        <authorList>
            <person name="Kim Y.-M."/>
        </authorList>
    </citation>
    <scope>NUCLEOTIDE SEQUENCE [LARGE SCALE GENOMIC DNA]</scope>
    <source>
        <strain evidence="6">YM2019G1</strain>
    </source>
</reference>
<gene>
    <name evidence="6" type="ORF">F3Y22_tig00109937pilonHSYRG00003</name>
</gene>
<dbReference type="InterPro" id="IPR007502">
    <property type="entry name" value="Helicase-assoc_dom"/>
</dbReference>
<dbReference type="Pfam" id="PF21010">
    <property type="entry name" value="HA2_C"/>
    <property type="match status" value="1"/>
</dbReference>
<dbReference type="PANTHER" id="PTHR18934">
    <property type="entry name" value="ATP-DEPENDENT RNA HELICASE"/>
    <property type="match status" value="1"/>
</dbReference>
<dbReference type="SMART" id="SM00847">
    <property type="entry name" value="HA2"/>
    <property type="match status" value="1"/>
</dbReference>
<dbReference type="GO" id="GO:0003723">
    <property type="term" value="F:RNA binding"/>
    <property type="evidence" value="ECO:0007669"/>
    <property type="project" value="TreeGrafter"/>
</dbReference>
<evidence type="ECO:0000256" key="1">
    <source>
        <dbReference type="ARBA" id="ARBA00012552"/>
    </source>
</evidence>
<keyword evidence="7" id="KW-1185">Reference proteome</keyword>
<dbReference type="SUPFAM" id="SSF52540">
    <property type="entry name" value="P-loop containing nucleoside triphosphate hydrolases"/>
    <property type="match status" value="1"/>
</dbReference>
<name>A0A6A3BSF0_HIBSY</name>
<sequence>MTLEHYYNRTGHTKDKCFELNGYLGTTKNQEDNKALLSSNTSSAFTENVLDISLIKSQLETLHKMLGTPTAHGSLAFHDTALNTISESNNQSSWILDSDTSDHMTEQKSGRMIGTVKVDNGLYIWDNHNEVNKQGGLANTSALPIETEQENTIVLPTEIQQPHTHVLPSKIGHQQAFELLVYSRRRHSSEVDTITMPISSKPNDYTPRNVKEALESIEWKHVVLEEMKALKENGTWEVLNLPEGKKTIGTSGSYFALQALGTGTNEVGEEVNRERYQRFVGKLIYLSHTRFNISQYMHAPREKHLEATYRVLRYLKRTLGKGLQFNKTESRYVEVYTDADWAGLVRDRCFMCGYYSYVWGNLVTWRSEKKSVVARSIAKVEYRALSHGMYVIDSGYVKQRQYNPATEMYSLDVVQISKVQANQRAGRAGRTRPGKCYRLYPSSVYNDEFLDATVPEIQRSSLAGSVLYLKSLDLPDIDILKFDFLDPPSTESLEDALKQLYLIDAIDENGSITSIGRTMAELPLEPSLSRTLIEANEFGCLSQALTVVAMLSVETNLLPGRSKNNENKRKHPPLELPDGSGFGDHIQLLQIYECWDENDYDIGWCKDYELQMDLSMMCSSALDPDTLSMECLAYYSHSKDDHE</sequence>
<dbReference type="EMBL" id="VEPZ02000783">
    <property type="protein sequence ID" value="KAE8719583.1"/>
    <property type="molecule type" value="Genomic_DNA"/>
</dbReference>
<accession>A0A6A3BSF0</accession>
<dbReference type="CDD" id="cd09272">
    <property type="entry name" value="RNase_HI_RT_Ty1"/>
    <property type="match status" value="1"/>
</dbReference>
<feature type="domain" description="Helicase-associated" evidence="5">
    <location>
        <begin position="495"/>
        <end position="589"/>
    </location>
</feature>
<dbReference type="PANTHER" id="PTHR18934:SF234">
    <property type="entry name" value="PRE-MRNA-SPLICING FACTOR ATP-DEPENDENT RNA HELICASE DEAH4-RELATED"/>
    <property type="match status" value="1"/>
</dbReference>
<comment type="catalytic activity">
    <reaction evidence="4">
        <text>ATP + H2O = ADP + phosphate + H(+)</text>
        <dbReference type="Rhea" id="RHEA:13065"/>
        <dbReference type="ChEBI" id="CHEBI:15377"/>
        <dbReference type="ChEBI" id="CHEBI:15378"/>
        <dbReference type="ChEBI" id="CHEBI:30616"/>
        <dbReference type="ChEBI" id="CHEBI:43474"/>
        <dbReference type="ChEBI" id="CHEBI:456216"/>
        <dbReference type="EC" id="3.6.4.13"/>
    </reaction>
</comment>